<keyword evidence="2" id="KW-0812">Transmembrane</keyword>
<reference evidence="3 4" key="1">
    <citation type="submission" date="2023-07" db="EMBL/GenBank/DDBJ databases">
        <authorList>
            <person name="Girao M."/>
            <person name="Carvalho M.F."/>
        </authorList>
    </citation>
    <scope>NUCLEOTIDE SEQUENCE [LARGE SCALE GENOMIC DNA]</scope>
    <source>
        <strain evidence="3 4">66/93</strain>
    </source>
</reference>
<keyword evidence="2" id="KW-1133">Transmembrane helix</keyword>
<sequence>MPPGGFGGPPPPKPPRMPVLSSPSAVRASLLNASGLGAGYAYLRQWPFFAAAVAVTLGLLVTAAVMGAADNLLLWAPVLLAWFAAAAVHGLFAGRSRDERALTRGERPARNRAALLTAGGLVLVMTASVAGVWQAGEWRLRVADAAHARGECGPSEAVAAYGSVEDLFQLSFSPSLMSRARAGAEACALLERAQGDVASGDFEQALDSYSAYFAHGSSRWEDTDGEIADIHFSYAADLAATAEEGFGGEVTEEYRESMRQAHEVYSVIPVDYADTEAAGNVPAALAELYATGTAEYAAENWCAAFDQIDLFNDLSWEGAPEIADRLAEERPDAAFNCGWEHVEEGRFDPAETMVALLGDEYPDHEADEVERMVVHIGAGRVEAEMDTLTTIGEVDFAPEPTGGSGNGMTVLEITNNTPYEMRFLYVGPDRVHDEVVTEACEECETYSSPPTGNSCFDNGEVMRLELEPGEYRVLLTSNEGFFGAAPLHGTVDFGAGDLYESCYFITE</sequence>
<accession>A0ABU7KRH0</accession>
<name>A0ABU7KRH0_9ACTN</name>
<evidence type="ECO:0000256" key="1">
    <source>
        <dbReference type="SAM" id="MobiDB-lite"/>
    </source>
</evidence>
<feature type="transmembrane region" description="Helical" evidence="2">
    <location>
        <begin position="48"/>
        <end position="66"/>
    </location>
</feature>
<proteinExistence type="predicted"/>
<evidence type="ECO:0000313" key="3">
    <source>
        <dbReference type="EMBL" id="MEE2051237.1"/>
    </source>
</evidence>
<feature type="region of interest" description="Disordered" evidence="1">
    <location>
        <begin position="1"/>
        <end position="20"/>
    </location>
</feature>
<feature type="transmembrane region" description="Helical" evidence="2">
    <location>
        <begin position="72"/>
        <end position="92"/>
    </location>
</feature>
<evidence type="ECO:0000256" key="2">
    <source>
        <dbReference type="SAM" id="Phobius"/>
    </source>
</evidence>
<dbReference type="RefSeq" id="WP_330158386.1">
    <property type="nucleotide sequence ID" value="NZ_BAAAJA010000016.1"/>
</dbReference>
<feature type="compositionally biased region" description="Pro residues" evidence="1">
    <location>
        <begin position="1"/>
        <end position="17"/>
    </location>
</feature>
<dbReference type="EMBL" id="JAUUCC010000026">
    <property type="protein sequence ID" value="MEE2051237.1"/>
    <property type="molecule type" value="Genomic_DNA"/>
</dbReference>
<keyword evidence="2" id="KW-0472">Membrane</keyword>
<evidence type="ECO:0000313" key="4">
    <source>
        <dbReference type="Proteomes" id="UP001348641"/>
    </source>
</evidence>
<comment type="caution">
    <text evidence="3">The sequence shown here is derived from an EMBL/GenBank/DDBJ whole genome shotgun (WGS) entry which is preliminary data.</text>
</comment>
<organism evidence="3 4">
    <name type="scientific">Nocardiopsis tropica</name>
    <dbReference type="NCBI Taxonomy" id="109330"/>
    <lineage>
        <taxon>Bacteria</taxon>
        <taxon>Bacillati</taxon>
        <taxon>Actinomycetota</taxon>
        <taxon>Actinomycetes</taxon>
        <taxon>Streptosporangiales</taxon>
        <taxon>Nocardiopsidaceae</taxon>
        <taxon>Nocardiopsis</taxon>
    </lineage>
</organism>
<gene>
    <name evidence="3" type="ORF">Q8A49_12115</name>
</gene>
<feature type="transmembrane region" description="Helical" evidence="2">
    <location>
        <begin position="113"/>
        <end position="133"/>
    </location>
</feature>
<protein>
    <submittedName>
        <fullName evidence="3">DUF1109 domain-containing protein</fullName>
    </submittedName>
</protein>
<dbReference type="Proteomes" id="UP001348641">
    <property type="component" value="Unassembled WGS sequence"/>
</dbReference>